<reference evidence="2 3" key="1">
    <citation type="journal article" date="2018" name="Mol. Biol. Evol.">
        <title>Broad Genomic Sampling Reveals a Smut Pathogenic Ancestry of the Fungal Clade Ustilaginomycotina.</title>
        <authorList>
            <person name="Kijpornyongpan T."/>
            <person name="Mondo S.J."/>
            <person name="Barry K."/>
            <person name="Sandor L."/>
            <person name="Lee J."/>
            <person name="Lipzen A."/>
            <person name="Pangilinan J."/>
            <person name="LaButti K."/>
            <person name="Hainaut M."/>
            <person name="Henrissat B."/>
            <person name="Grigoriev I.V."/>
            <person name="Spatafora J.W."/>
            <person name="Aime M.C."/>
        </authorList>
    </citation>
    <scope>NUCLEOTIDE SEQUENCE [LARGE SCALE GENOMIC DNA]</scope>
    <source>
        <strain evidence="2 3">MCA 4186</strain>
    </source>
</reference>
<keyword evidence="3" id="KW-1185">Reference proteome</keyword>
<accession>A0A316Z4D1</accession>
<feature type="transmembrane region" description="Helical" evidence="1">
    <location>
        <begin position="23"/>
        <end position="42"/>
    </location>
</feature>
<protein>
    <submittedName>
        <fullName evidence="2">Uncharacterized protein</fullName>
    </submittedName>
</protein>
<dbReference type="AlphaFoldDB" id="A0A316Z4D1"/>
<keyword evidence="1" id="KW-1133">Transmembrane helix</keyword>
<organism evidence="2 3">
    <name type="scientific">Tilletiopsis washingtonensis</name>
    <dbReference type="NCBI Taxonomy" id="58919"/>
    <lineage>
        <taxon>Eukaryota</taxon>
        <taxon>Fungi</taxon>
        <taxon>Dikarya</taxon>
        <taxon>Basidiomycota</taxon>
        <taxon>Ustilaginomycotina</taxon>
        <taxon>Exobasidiomycetes</taxon>
        <taxon>Entylomatales</taxon>
        <taxon>Entylomatales incertae sedis</taxon>
        <taxon>Tilletiopsis</taxon>
    </lineage>
</organism>
<sequence length="142" mass="15402">MPSIALPTPRNDPAAVSSRRKRLALGALLTVVVVGLLLSATFRHDLIAFARRLGVSGAGWLLFAATSALTLFIAALSLLPLLLAFWWLFLALFIFYRLRRSAATGGDGYGLTARQQLADAAADAWGRLPRFRRHSGEGSLRI</sequence>
<dbReference type="Proteomes" id="UP000245946">
    <property type="component" value="Unassembled WGS sequence"/>
</dbReference>
<feature type="transmembrane region" description="Helical" evidence="1">
    <location>
        <begin position="62"/>
        <end position="95"/>
    </location>
</feature>
<keyword evidence="1" id="KW-0472">Membrane</keyword>
<evidence type="ECO:0000256" key="1">
    <source>
        <dbReference type="SAM" id="Phobius"/>
    </source>
</evidence>
<dbReference type="GeneID" id="37272998"/>
<gene>
    <name evidence="2" type="ORF">FA09DRAFT_362271</name>
</gene>
<evidence type="ECO:0000313" key="2">
    <source>
        <dbReference type="EMBL" id="PWN95944.1"/>
    </source>
</evidence>
<evidence type="ECO:0000313" key="3">
    <source>
        <dbReference type="Proteomes" id="UP000245946"/>
    </source>
</evidence>
<name>A0A316Z4D1_9BASI</name>
<keyword evidence="1" id="KW-0812">Transmembrane</keyword>
<dbReference type="EMBL" id="KZ819301">
    <property type="protein sequence ID" value="PWN95944.1"/>
    <property type="molecule type" value="Genomic_DNA"/>
</dbReference>
<proteinExistence type="predicted"/>
<dbReference type="RefSeq" id="XP_025596223.1">
    <property type="nucleotide sequence ID" value="XM_025745454.1"/>
</dbReference>